<evidence type="ECO:0000259" key="14">
    <source>
        <dbReference type="PROSITE" id="PS50240"/>
    </source>
</evidence>
<evidence type="ECO:0000256" key="2">
    <source>
        <dbReference type="ARBA" id="ARBA00007664"/>
    </source>
</evidence>
<evidence type="ECO:0000256" key="11">
    <source>
        <dbReference type="ARBA" id="ARBA00038868"/>
    </source>
</evidence>
<dbReference type="SUPFAM" id="SSF50494">
    <property type="entry name" value="Trypsin-like serine proteases"/>
    <property type="match status" value="1"/>
</dbReference>
<proteinExistence type="inferred from homology"/>
<dbReference type="GO" id="GO:0016485">
    <property type="term" value="P:protein processing"/>
    <property type="evidence" value="ECO:0007669"/>
    <property type="project" value="UniProtKB-ARBA"/>
</dbReference>
<dbReference type="PANTHER" id="PTHR24276:SF91">
    <property type="entry name" value="AT26814P-RELATED"/>
    <property type="match status" value="1"/>
</dbReference>
<reference evidence="16" key="1">
    <citation type="submission" date="2025-08" db="UniProtKB">
        <authorList>
            <consortium name="RefSeq"/>
        </authorList>
    </citation>
    <scope>IDENTIFICATION</scope>
    <source>
        <strain evidence="16">11010-0011.00</strain>
        <tissue evidence="16">Whole body</tissue>
    </source>
</reference>
<dbReference type="Gene3D" id="2.40.10.10">
    <property type="entry name" value="Trypsin-like serine proteases"/>
    <property type="match status" value="1"/>
</dbReference>
<dbReference type="PANTHER" id="PTHR24276">
    <property type="entry name" value="POLYSERASE-RELATED"/>
    <property type="match status" value="1"/>
</dbReference>
<evidence type="ECO:0000256" key="10">
    <source>
        <dbReference type="ARBA" id="ARBA00036320"/>
    </source>
</evidence>
<name>A0A6J2U8J1_DROLE</name>
<dbReference type="InterPro" id="IPR009003">
    <property type="entry name" value="Peptidase_S1_PA"/>
</dbReference>
<keyword evidence="15" id="KW-1185">Reference proteome</keyword>
<keyword evidence="7 12" id="KW-0720">Serine protease</keyword>
<dbReference type="PROSITE" id="PS00135">
    <property type="entry name" value="TRYPSIN_SER"/>
    <property type="match status" value="1"/>
</dbReference>
<comment type="catalytic activity">
    <reaction evidence="10">
        <text>Preferential cleavage: Arg-|-Xaa, Lys-|-Xaa.</text>
        <dbReference type="EC" id="3.4.21.4"/>
    </reaction>
</comment>
<dbReference type="RefSeq" id="XP_030383858.1">
    <property type="nucleotide sequence ID" value="XM_030527998.1"/>
</dbReference>
<dbReference type="Pfam" id="PF00089">
    <property type="entry name" value="Trypsin"/>
    <property type="match status" value="1"/>
</dbReference>
<keyword evidence="4 12" id="KW-0645">Protease</keyword>
<feature type="chain" id="PRO_5026726152" description="trypsin" evidence="13">
    <location>
        <begin position="19"/>
        <end position="258"/>
    </location>
</feature>
<dbReference type="InterPro" id="IPR001254">
    <property type="entry name" value="Trypsin_dom"/>
</dbReference>
<dbReference type="AlphaFoldDB" id="A0A6J2U8J1"/>
<evidence type="ECO:0000256" key="7">
    <source>
        <dbReference type="ARBA" id="ARBA00022825"/>
    </source>
</evidence>
<dbReference type="InterPro" id="IPR050430">
    <property type="entry name" value="Peptidase_S1"/>
</dbReference>
<dbReference type="PRINTS" id="PR00722">
    <property type="entry name" value="CHYMOTRYPSIN"/>
</dbReference>
<evidence type="ECO:0000256" key="1">
    <source>
        <dbReference type="ARBA" id="ARBA00004239"/>
    </source>
</evidence>
<keyword evidence="6 12" id="KW-0378">Hydrolase</keyword>
<dbReference type="PROSITE" id="PS50240">
    <property type="entry name" value="TRYPSIN_DOM"/>
    <property type="match status" value="1"/>
</dbReference>
<dbReference type="InterPro" id="IPR018114">
    <property type="entry name" value="TRYPSIN_HIS"/>
</dbReference>
<dbReference type="PROSITE" id="PS00134">
    <property type="entry name" value="TRYPSIN_HIS"/>
    <property type="match status" value="1"/>
</dbReference>
<dbReference type="EC" id="3.4.21.4" evidence="11"/>
<dbReference type="CDD" id="cd00190">
    <property type="entry name" value="Tryp_SPc"/>
    <property type="match status" value="1"/>
</dbReference>
<dbReference type="Proteomes" id="UP000504634">
    <property type="component" value="Unplaced"/>
</dbReference>
<dbReference type="SMART" id="SM00020">
    <property type="entry name" value="Tryp_SPc"/>
    <property type="match status" value="1"/>
</dbReference>
<dbReference type="InterPro" id="IPR001314">
    <property type="entry name" value="Peptidase_S1A"/>
</dbReference>
<evidence type="ECO:0000256" key="13">
    <source>
        <dbReference type="SAM" id="SignalP"/>
    </source>
</evidence>
<evidence type="ECO:0000313" key="16">
    <source>
        <dbReference type="RefSeq" id="XP_030383858.1"/>
    </source>
</evidence>
<comment type="similarity">
    <text evidence="2">Belongs to the peptidase S1 family.</text>
</comment>
<dbReference type="InterPro" id="IPR043504">
    <property type="entry name" value="Peptidase_S1_PA_chymotrypsin"/>
</dbReference>
<evidence type="ECO:0000256" key="9">
    <source>
        <dbReference type="ARBA" id="ARBA00023157"/>
    </source>
</evidence>
<feature type="domain" description="Peptidase S1" evidence="14">
    <location>
        <begin position="30"/>
        <end position="253"/>
    </location>
</feature>
<organism evidence="15 16">
    <name type="scientific">Drosophila lebanonensis</name>
    <name type="common">Fruit fly</name>
    <name type="synonym">Scaptodrosophila lebanonensis</name>
    <dbReference type="NCBI Taxonomy" id="7225"/>
    <lineage>
        <taxon>Eukaryota</taxon>
        <taxon>Metazoa</taxon>
        <taxon>Ecdysozoa</taxon>
        <taxon>Arthropoda</taxon>
        <taxon>Hexapoda</taxon>
        <taxon>Insecta</taxon>
        <taxon>Pterygota</taxon>
        <taxon>Neoptera</taxon>
        <taxon>Endopterygota</taxon>
        <taxon>Diptera</taxon>
        <taxon>Brachycera</taxon>
        <taxon>Muscomorpha</taxon>
        <taxon>Ephydroidea</taxon>
        <taxon>Drosophilidae</taxon>
        <taxon>Scaptodrosophila</taxon>
    </lineage>
</organism>
<evidence type="ECO:0000256" key="4">
    <source>
        <dbReference type="ARBA" id="ARBA00022670"/>
    </source>
</evidence>
<protein>
    <recommendedName>
        <fullName evidence="11">trypsin</fullName>
        <ecNumber evidence="11">3.4.21.4</ecNumber>
    </recommendedName>
</protein>
<evidence type="ECO:0000256" key="8">
    <source>
        <dbReference type="ARBA" id="ARBA00023145"/>
    </source>
</evidence>
<dbReference type="InterPro" id="IPR033116">
    <property type="entry name" value="TRYPSIN_SER"/>
</dbReference>
<gene>
    <name evidence="16" type="primary">LOC115631285</name>
</gene>
<dbReference type="FunFam" id="2.40.10.10:FF:000047">
    <property type="entry name" value="Trypsin eta"/>
    <property type="match status" value="1"/>
</dbReference>
<keyword evidence="3" id="KW-0964">Secreted</keyword>
<evidence type="ECO:0000256" key="3">
    <source>
        <dbReference type="ARBA" id="ARBA00022525"/>
    </source>
</evidence>
<dbReference type="OrthoDB" id="10059102at2759"/>
<keyword evidence="5 13" id="KW-0732">Signal</keyword>
<dbReference type="GeneID" id="115631285"/>
<comment type="subcellular location">
    <subcellularLocation>
        <location evidence="1">Secreted</location>
        <location evidence="1">Extracellular space</location>
    </subcellularLocation>
</comment>
<evidence type="ECO:0000256" key="5">
    <source>
        <dbReference type="ARBA" id="ARBA00022729"/>
    </source>
</evidence>
<evidence type="ECO:0000256" key="6">
    <source>
        <dbReference type="ARBA" id="ARBA00022801"/>
    </source>
</evidence>
<dbReference type="GO" id="GO:0004252">
    <property type="term" value="F:serine-type endopeptidase activity"/>
    <property type="evidence" value="ECO:0007669"/>
    <property type="project" value="UniProtKB-EC"/>
</dbReference>
<keyword evidence="9" id="KW-1015">Disulfide bond</keyword>
<evidence type="ECO:0000256" key="12">
    <source>
        <dbReference type="RuleBase" id="RU363034"/>
    </source>
</evidence>
<feature type="signal peptide" evidence="13">
    <location>
        <begin position="1"/>
        <end position="18"/>
    </location>
</feature>
<accession>A0A6J2U8J1</accession>
<dbReference type="GO" id="GO:0005576">
    <property type="term" value="C:extracellular region"/>
    <property type="evidence" value="ECO:0007669"/>
    <property type="project" value="UniProtKB-SubCell"/>
</dbReference>
<keyword evidence="8" id="KW-0865">Zymogen</keyword>
<sequence>MLVSKGFLLLLAVILSDAHHLPKNTNISRIIGGIDSTIEEAPWQVSLQLSLLGIIGIHFCGGSIYRSNIIVTAAHCVEYLNITPMFFKVRVGSSNNRIGGRMYGIHSVIKHELYDKSNYSYDIAVIRLLNHLTFSATARPIQLATVTPPDNANVRVTGWGKNAAGISPAILQSVDLQIVNKQRCQQKFSDLITDNMICAGEEGATACSGDSGGPLVHNGQLVGVVSWGRELCSTHVVFADVAVLRNWIEQAANRLSYE</sequence>
<evidence type="ECO:0000313" key="15">
    <source>
        <dbReference type="Proteomes" id="UP000504634"/>
    </source>
</evidence>